<keyword evidence="3" id="KW-1185">Reference proteome</keyword>
<dbReference type="EMBL" id="MU843114">
    <property type="protein sequence ID" value="KAK2021345.1"/>
    <property type="molecule type" value="Genomic_DNA"/>
</dbReference>
<reference evidence="2" key="1">
    <citation type="submission" date="2021-06" db="EMBL/GenBank/DDBJ databases">
        <title>Comparative genomics, transcriptomics and evolutionary studies reveal genomic signatures of adaptation to plant cell wall in hemibiotrophic fungi.</title>
        <authorList>
            <consortium name="DOE Joint Genome Institute"/>
            <person name="Baroncelli R."/>
            <person name="Diaz J.F."/>
            <person name="Benocci T."/>
            <person name="Peng M."/>
            <person name="Battaglia E."/>
            <person name="Haridas S."/>
            <person name="Andreopoulos W."/>
            <person name="Labutti K."/>
            <person name="Pangilinan J."/>
            <person name="Floch G.L."/>
            <person name="Makela M.R."/>
            <person name="Henrissat B."/>
            <person name="Grigoriev I.V."/>
            <person name="Crouch J.A."/>
            <person name="De Vries R.P."/>
            <person name="Sukno S.A."/>
            <person name="Thon M.R."/>
        </authorList>
    </citation>
    <scope>NUCLEOTIDE SEQUENCE</scope>
    <source>
        <strain evidence="2">MAFF235873</strain>
    </source>
</reference>
<dbReference type="Proteomes" id="UP001232148">
    <property type="component" value="Unassembled WGS sequence"/>
</dbReference>
<feature type="compositionally biased region" description="Basic residues" evidence="1">
    <location>
        <begin position="37"/>
        <end position="47"/>
    </location>
</feature>
<organism evidence="2 3">
    <name type="scientific">Colletotrichum zoysiae</name>
    <dbReference type="NCBI Taxonomy" id="1216348"/>
    <lineage>
        <taxon>Eukaryota</taxon>
        <taxon>Fungi</taxon>
        <taxon>Dikarya</taxon>
        <taxon>Ascomycota</taxon>
        <taxon>Pezizomycotina</taxon>
        <taxon>Sordariomycetes</taxon>
        <taxon>Hypocreomycetidae</taxon>
        <taxon>Glomerellales</taxon>
        <taxon>Glomerellaceae</taxon>
        <taxon>Colletotrichum</taxon>
        <taxon>Colletotrichum graminicola species complex</taxon>
    </lineage>
</organism>
<proteinExistence type="predicted"/>
<evidence type="ECO:0000313" key="2">
    <source>
        <dbReference type="EMBL" id="KAK2021345.1"/>
    </source>
</evidence>
<name>A0AAD9LWY5_9PEZI</name>
<comment type="caution">
    <text evidence="2">The sequence shown here is derived from an EMBL/GenBank/DDBJ whole genome shotgun (WGS) entry which is preliminary data.</text>
</comment>
<gene>
    <name evidence="2" type="ORF">LX32DRAFT_646537</name>
</gene>
<evidence type="ECO:0000313" key="3">
    <source>
        <dbReference type="Proteomes" id="UP001232148"/>
    </source>
</evidence>
<feature type="compositionally biased region" description="Low complexity" evidence="1">
    <location>
        <begin position="26"/>
        <end position="36"/>
    </location>
</feature>
<feature type="region of interest" description="Disordered" evidence="1">
    <location>
        <begin position="25"/>
        <end position="52"/>
    </location>
</feature>
<dbReference type="AlphaFoldDB" id="A0AAD9LWY5"/>
<protein>
    <submittedName>
        <fullName evidence="2">Uncharacterized protein</fullName>
    </submittedName>
</protein>
<accession>A0AAD9LWY5</accession>
<evidence type="ECO:0000256" key="1">
    <source>
        <dbReference type="SAM" id="MobiDB-lite"/>
    </source>
</evidence>
<sequence length="113" mass="12626">MITAWFKSPSPLSFIMYRFTDTPVPAAHDSAQSSSSARRRRTNHHPPARLPARTSFTVAGLNRLTNKEREREELGSFVVLFVNFLSFARDITLGGARVSDLDASFATLFPGPW</sequence>